<keyword evidence="3" id="KW-0812">Transmembrane</keyword>
<keyword evidence="3" id="KW-0472">Membrane</keyword>
<dbReference type="InterPro" id="IPR018490">
    <property type="entry name" value="cNMP-bd_dom_sf"/>
</dbReference>
<feature type="transmembrane region" description="Helical" evidence="3">
    <location>
        <begin position="827"/>
        <end position="852"/>
    </location>
</feature>
<feature type="region of interest" description="Disordered" evidence="2">
    <location>
        <begin position="1341"/>
        <end position="1405"/>
    </location>
</feature>
<comment type="caution">
    <text evidence="4">The sequence shown here is derived from an EMBL/GenBank/DDBJ whole genome shotgun (WGS) entry which is preliminary data.</text>
</comment>
<feature type="compositionally biased region" description="Basic and acidic residues" evidence="2">
    <location>
        <begin position="569"/>
        <end position="581"/>
    </location>
</feature>
<keyword evidence="3" id="KW-1133">Transmembrane helix</keyword>
<feature type="transmembrane region" description="Helical" evidence="3">
    <location>
        <begin position="456"/>
        <end position="480"/>
    </location>
</feature>
<feature type="region of interest" description="Disordered" evidence="2">
    <location>
        <begin position="311"/>
        <end position="346"/>
    </location>
</feature>
<dbReference type="InterPro" id="IPR014710">
    <property type="entry name" value="RmlC-like_jellyroll"/>
</dbReference>
<dbReference type="Gene3D" id="1.10.287.70">
    <property type="match status" value="1"/>
</dbReference>
<feature type="region of interest" description="Disordered" evidence="2">
    <location>
        <begin position="1427"/>
        <end position="1558"/>
    </location>
</feature>
<dbReference type="SUPFAM" id="SSF81324">
    <property type="entry name" value="Voltage-gated potassium channels"/>
    <property type="match status" value="1"/>
</dbReference>
<sequence length="1805" mass="194563">GEAAPLGRPLRRAPPARAPPARASAAAAPEPAMEVRLSGTCGLSDDHVVSISAGTTRKLSTAGTLLKKPMRFPNLLRSDCKVLVIKVLRQEASVPLVLHPDGEEYCVDVPRSGGEAASLLLALRDSGAEEAATTAASDAASCAAGPAEASEYLAQRGVLPYVHRLLEALAVSRPQRPFEFMLEQLSMLCRVPVPASPGCAEAMAAAGESPKRQGNKLRVTLSGGSARSSSDGASRLACGSAQFRADSRQSSRRWSNGSLSLQAEVAAVTTARAHVEAALKELAGSLDRAQADIANAGEAIRGTKIAEALEATGDPTLGPGPAGGPPDATAEEEMGSDGCDLGPNADSLPDTWPSSLAIRLEASAMFESSVLDVGMAGRSSVINKSSMIALKRSGMSASNSDLVGRYGDPSASRRRIVIHPNSTGKMMYDILGASFLMVDVMAIPALVAWEITLSGAMLWFAWVTAVFWTFDIVVSLLTATQRHGELIFDLRVIRRDYMKSWFMPDFAIVLCDWLTLAVLKSTGWRYLTPQAAERAAMGGAAERQAAGRTGGAVGRVARAEAGRGSGGEAARRVGDAAHRGSAEVPHSVSGACQSRVLASRDQCPETCVGTLRADLGDAVCTDPLKCGTCFCFKGAVPEPQKGPSGAEATRALPKTRACAEPSRRERDHSARRGGLGWGRVVRRQDGFPYARLFKALVGPAARCRALARGAPRGGGRPADLAAASTPTSKAIEMNMSDTGKLLMRFMKMFVLTLLYGHFIACLWFFIGRPGSLGEEGGWTVAAQMTVDNVDFSERSLGYQYATSFHWAMSQITLGAMEVLCTNIVERLYTVVCLLSGLLFGSTLVSSLSAMMLEAQMDKRENHLKMQQMRRYLREQRVDRVIAAQVERQLADRLATRAKLTQGEVSGFIKISASLRAQLQFELFVPHLKSLPLFRLWISVDTAFVRTFCRVCMSFKYLPQQDDLFLSGNEATYAYYFYSGRMTYTQHPETSPVTETYSRRVHVESWLAEAALWTIWTHVGTAVADEYTEVAQLDVQQVADVLKRVCLLSAVAINQLTLDYCKSFHHHLQAAKPPTSSWPDDLQVPMTEWHDMVLAMNRESQTVIGLDALSQATQGRTSWIRPVRGLHELGTEVETGKSTVMLTAEGELQRVTSLVVFKIFNSHENLLIQIGKEESGRMKPSCQLLGGKQDRGELVIDTFERLLQSKLTKIANYVEVIKTERETETKESKEFGINTKYLRNIVHARLNDDIELDDIRHGIAAAVTAAAVTAAARVGAELIGGWAADGAGDDEDAELALRLRAIRSALARLIRGERASGAERATRNLGARAFLGEGAEVLEAALERPQANQRRGRSGALAPTDRGALSRPGPEAGWRPSLEARRRSMAPPTNECGYNGDAKNDDDGHQQHVDEQLHVQLQNQYEIKYGVGDDELEGYDSDRGPDEVRFGSKPEFGECAGDGAQDDDACTGEDGLGSGGVQAPLGTQHDEPSDVQDEGEYEECTDANLGAGVGAASSPAKPASVRRRQRRGRRPTREGPTASAAVPASARAPEATEAAEPAKCTAWRTAARRGRAATRGAAFVLADRARSAPEAVPPPLASGAQWWQWALEELGRDGGPKAPSACPPTTAAKGVECERDSADDGEAADDWPLGSDPSEYAVKHDWRMQPGVAQQDLREKVGIGSAGPAREVQFEVECTRADSQRVQGHESEAQDMAASEPALAETPMRVGTRAVSEPQSDVNQQRDSEQPEEQQQFPSERAGLVALRARYNGLMVCRARCRALVAPGRIEGRECLRRACELRGERGPMA</sequence>
<feature type="region of interest" description="Disordered" evidence="2">
    <location>
        <begin position="1696"/>
        <end position="1755"/>
    </location>
</feature>
<dbReference type="CDD" id="cd22961">
    <property type="entry name" value="DD_TEX55-like"/>
    <property type="match status" value="1"/>
</dbReference>
<feature type="compositionally biased region" description="Basic and acidic residues" evidence="2">
    <location>
        <begin position="1696"/>
        <end position="1707"/>
    </location>
</feature>
<feature type="compositionally biased region" description="Basic residues" evidence="2">
    <location>
        <begin position="1519"/>
        <end position="1529"/>
    </location>
</feature>
<dbReference type="PANTHER" id="PTHR45689:SF5">
    <property type="entry name" value="I[[H]] CHANNEL, ISOFORM E"/>
    <property type="match status" value="1"/>
</dbReference>
<feature type="non-terminal residue" evidence="4">
    <location>
        <position position="1"/>
    </location>
</feature>
<keyword evidence="5" id="KW-1185">Reference proteome</keyword>
<evidence type="ECO:0000313" key="5">
    <source>
        <dbReference type="Proteomes" id="UP001189429"/>
    </source>
</evidence>
<name>A0ABN9VQB8_9DINO</name>
<proteinExistence type="predicted"/>
<dbReference type="InterPro" id="IPR051413">
    <property type="entry name" value="K/Na_HCN_channel"/>
</dbReference>
<dbReference type="Proteomes" id="UP001189429">
    <property type="component" value="Unassembled WGS sequence"/>
</dbReference>
<dbReference type="PANTHER" id="PTHR45689">
    <property type="entry name" value="I[[H]] CHANNEL, ISOFORM E"/>
    <property type="match status" value="1"/>
</dbReference>
<feature type="compositionally biased region" description="Low complexity" evidence="2">
    <location>
        <begin position="1537"/>
        <end position="1558"/>
    </location>
</feature>
<feature type="region of interest" description="Disordered" evidence="2">
    <location>
        <begin position="559"/>
        <end position="585"/>
    </location>
</feature>
<feature type="compositionally biased region" description="Basic and acidic residues" evidence="2">
    <location>
        <begin position="1435"/>
        <end position="1451"/>
    </location>
</feature>
<evidence type="ECO:0008006" key="6">
    <source>
        <dbReference type="Google" id="ProtNLM"/>
    </source>
</evidence>
<reference evidence="4" key="1">
    <citation type="submission" date="2023-10" db="EMBL/GenBank/DDBJ databases">
        <authorList>
            <person name="Chen Y."/>
            <person name="Shah S."/>
            <person name="Dougan E. K."/>
            <person name="Thang M."/>
            <person name="Chan C."/>
        </authorList>
    </citation>
    <scope>NUCLEOTIDE SEQUENCE [LARGE SCALE GENOMIC DNA]</scope>
</reference>
<feature type="transmembrane region" description="Helical" evidence="3">
    <location>
        <begin position="745"/>
        <end position="766"/>
    </location>
</feature>
<feature type="region of interest" description="Disordered" evidence="2">
    <location>
        <begin position="639"/>
        <end position="671"/>
    </location>
</feature>
<organism evidence="4 5">
    <name type="scientific">Prorocentrum cordatum</name>
    <dbReference type="NCBI Taxonomy" id="2364126"/>
    <lineage>
        <taxon>Eukaryota</taxon>
        <taxon>Sar</taxon>
        <taxon>Alveolata</taxon>
        <taxon>Dinophyceae</taxon>
        <taxon>Prorocentrales</taxon>
        <taxon>Prorocentraceae</taxon>
        <taxon>Prorocentrum</taxon>
    </lineage>
</organism>
<dbReference type="Gene3D" id="2.60.120.10">
    <property type="entry name" value="Jelly Rolls"/>
    <property type="match status" value="1"/>
</dbReference>
<feature type="coiled-coil region" evidence="1">
    <location>
        <begin position="272"/>
        <end position="299"/>
    </location>
</feature>
<evidence type="ECO:0000256" key="1">
    <source>
        <dbReference type="SAM" id="Coils"/>
    </source>
</evidence>
<feature type="region of interest" description="Disordered" evidence="2">
    <location>
        <begin position="1610"/>
        <end position="1653"/>
    </location>
</feature>
<accession>A0ABN9VQB8</accession>
<keyword evidence="1" id="KW-0175">Coiled coil</keyword>
<feature type="compositionally biased region" description="Acidic residues" evidence="2">
    <location>
        <begin position="1488"/>
        <end position="1500"/>
    </location>
</feature>
<feature type="region of interest" description="Disordered" evidence="2">
    <location>
        <begin position="1"/>
        <end position="30"/>
    </location>
</feature>
<feature type="transmembrane region" description="Helical" evidence="3">
    <location>
        <begin position="500"/>
        <end position="519"/>
    </location>
</feature>
<protein>
    <recommendedName>
        <fullName evidence="6">Cyclic nucleotide-binding domain-containing protein</fullName>
    </recommendedName>
</protein>
<feature type="compositionally biased region" description="Basic and acidic residues" evidence="2">
    <location>
        <begin position="661"/>
        <end position="670"/>
    </location>
</feature>
<feature type="transmembrane region" description="Helical" evidence="3">
    <location>
        <begin position="426"/>
        <end position="449"/>
    </location>
</feature>
<dbReference type="EMBL" id="CAUYUJ010017392">
    <property type="protein sequence ID" value="CAK0874361.1"/>
    <property type="molecule type" value="Genomic_DNA"/>
</dbReference>
<evidence type="ECO:0000256" key="3">
    <source>
        <dbReference type="SAM" id="Phobius"/>
    </source>
</evidence>
<dbReference type="SUPFAM" id="SSF51206">
    <property type="entry name" value="cAMP-binding domain-like"/>
    <property type="match status" value="1"/>
</dbReference>
<evidence type="ECO:0000256" key="2">
    <source>
        <dbReference type="SAM" id="MobiDB-lite"/>
    </source>
</evidence>
<gene>
    <name evidence="4" type="ORF">PCOR1329_LOCUS59303</name>
</gene>
<evidence type="ECO:0000313" key="4">
    <source>
        <dbReference type="EMBL" id="CAK0874361.1"/>
    </source>
</evidence>